<keyword evidence="4" id="KW-1185">Reference proteome</keyword>
<dbReference type="Proteomes" id="UP000326505">
    <property type="component" value="Chromosome"/>
</dbReference>
<protein>
    <submittedName>
        <fullName evidence="1 2">SAM-dependent methyltransferase</fullName>
    </submittedName>
</protein>
<dbReference type="GO" id="GO:0008168">
    <property type="term" value="F:methyltransferase activity"/>
    <property type="evidence" value="ECO:0007669"/>
    <property type="project" value="UniProtKB-KW"/>
</dbReference>
<evidence type="ECO:0000313" key="1">
    <source>
        <dbReference type="EMBL" id="MBB5108908.1"/>
    </source>
</evidence>
<accession>A0A5P2X4H3</accession>
<dbReference type="Pfam" id="PF13489">
    <property type="entry name" value="Methyltransf_23"/>
    <property type="match status" value="1"/>
</dbReference>
<dbReference type="EMBL" id="CP023690">
    <property type="protein sequence ID" value="QEV57466.1"/>
    <property type="molecule type" value="Genomic_DNA"/>
</dbReference>
<evidence type="ECO:0000313" key="4">
    <source>
        <dbReference type="Proteomes" id="UP000549009"/>
    </source>
</evidence>
<dbReference type="InterPro" id="IPR029063">
    <property type="entry name" value="SAM-dependent_MTases_sf"/>
</dbReference>
<proteinExistence type="predicted"/>
<reference evidence="1 4" key="2">
    <citation type="submission" date="2020-08" db="EMBL/GenBank/DDBJ databases">
        <title>Genomic Encyclopedia of Type Strains, Phase III (KMG-III): the genomes of soil and plant-associated and newly described type strains.</title>
        <authorList>
            <person name="Whitman W."/>
        </authorList>
    </citation>
    <scope>NUCLEOTIDE SEQUENCE [LARGE SCALE GENOMIC DNA]</scope>
    <source>
        <strain evidence="1 4">CECT 3146</strain>
    </source>
</reference>
<dbReference type="SUPFAM" id="SSF53335">
    <property type="entry name" value="S-adenosyl-L-methionine-dependent methyltransferases"/>
    <property type="match status" value="1"/>
</dbReference>
<dbReference type="GO" id="GO:0017000">
    <property type="term" value="P:antibiotic biosynthetic process"/>
    <property type="evidence" value="ECO:0007669"/>
    <property type="project" value="UniProtKB-ARBA"/>
</dbReference>
<evidence type="ECO:0000313" key="2">
    <source>
        <dbReference type="EMBL" id="QEV57466.1"/>
    </source>
</evidence>
<dbReference type="CDD" id="cd02440">
    <property type="entry name" value="AdoMet_MTases"/>
    <property type="match status" value="1"/>
</dbReference>
<dbReference type="EMBL" id="JACHJD010000021">
    <property type="protein sequence ID" value="MBB5108908.1"/>
    <property type="molecule type" value="Genomic_DNA"/>
</dbReference>
<sequence>MTDGPVATLDEIRSYFNGKADAYDDVDAQPYWVLSDELLWSALTEYVLPRLPEDFRFLDAGGGTGRWSHRFATARPDATGVLYDLTPAMFGHARAKAERYGYADRLACREGDLGRVGEELAGEGFDLIFNFHNVLGFVDSPTDVIKQLAGLLNPGGLLVSFVPSRWHAAWFNLTLGQTAEAGRNLEGRGRFTDTMPDMHLFTPEQLRAMNEDAGLRVDLTTGFPVLLYPGYQETQISGSTRSLAELLGDRAAFDEVFALERGLLGTADAVGRGNNLFVLASRPAR</sequence>
<dbReference type="OrthoDB" id="45841at2"/>
<evidence type="ECO:0000313" key="3">
    <source>
        <dbReference type="Proteomes" id="UP000326505"/>
    </source>
</evidence>
<dbReference type="Proteomes" id="UP000549009">
    <property type="component" value="Unassembled WGS sequence"/>
</dbReference>
<name>A0A5P2X4H3_STRST</name>
<keyword evidence="2" id="KW-0808">Transferase</keyword>
<organism evidence="2 3">
    <name type="scientific">Streptomyces spectabilis</name>
    <dbReference type="NCBI Taxonomy" id="68270"/>
    <lineage>
        <taxon>Bacteria</taxon>
        <taxon>Bacillati</taxon>
        <taxon>Actinomycetota</taxon>
        <taxon>Actinomycetes</taxon>
        <taxon>Kitasatosporales</taxon>
        <taxon>Streptomycetaceae</taxon>
        <taxon>Streptomyces</taxon>
    </lineage>
</organism>
<gene>
    <name evidence="2" type="ORF">CP982_00905</name>
    <name evidence="1" type="ORF">FHS40_008034</name>
</gene>
<dbReference type="Gene3D" id="3.40.50.150">
    <property type="entry name" value="Vaccinia Virus protein VP39"/>
    <property type="match status" value="1"/>
</dbReference>
<dbReference type="AlphaFoldDB" id="A0A5P2X4H3"/>
<dbReference type="RefSeq" id="WP_150508679.1">
    <property type="nucleotide sequence ID" value="NZ_BMSQ01000017.1"/>
</dbReference>
<dbReference type="GO" id="GO:0032259">
    <property type="term" value="P:methylation"/>
    <property type="evidence" value="ECO:0007669"/>
    <property type="project" value="UniProtKB-KW"/>
</dbReference>
<keyword evidence="2" id="KW-0489">Methyltransferase</keyword>
<dbReference type="KEGG" id="sspb:CP982_00905"/>
<dbReference type="PANTHER" id="PTHR43861">
    <property type="entry name" value="TRANS-ACONITATE 2-METHYLTRANSFERASE-RELATED"/>
    <property type="match status" value="1"/>
</dbReference>
<reference evidence="2 3" key="1">
    <citation type="submission" date="2017-09" db="EMBL/GenBank/DDBJ databases">
        <authorList>
            <person name="Lee N."/>
            <person name="Cho B.-K."/>
        </authorList>
    </citation>
    <scope>NUCLEOTIDE SEQUENCE [LARGE SCALE GENOMIC DNA]</scope>
    <source>
        <strain evidence="2 3">ATCC 27465</strain>
    </source>
</reference>